<dbReference type="SUPFAM" id="SSF56300">
    <property type="entry name" value="Metallo-dependent phosphatases"/>
    <property type="match status" value="1"/>
</dbReference>
<dbReference type="InterPro" id="IPR053193">
    <property type="entry name" value="MetalloPDE_YfcE-like"/>
</dbReference>
<evidence type="ECO:0000256" key="2">
    <source>
        <dbReference type="RuleBase" id="RU362039"/>
    </source>
</evidence>
<accession>A0A2I1JW87</accession>
<comment type="caution">
    <text evidence="4">The sequence shown here is derived from an EMBL/GenBank/DDBJ whole genome shotgun (WGS) entry which is preliminary data.</text>
</comment>
<dbReference type="GO" id="GO:0016787">
    <property type="term" value="F:hydrolase activity"/>
    <property type="evidence" value="ECO:0007669"/>
    <property type="project" value="UniProtKB-UniRule"/>
</dbReference>
<dbReference type="InterPro" id="IPR029052">
    <property type="entry name" value="Metallo-depent_PP-like"/>
</dbReference>
<dbReference type="Pfam" id="PF12850">
    <property type="entry name" value="Metallophos_2"/>
    <property type="match status" value="1"/>
</dbReference>
<organism evidence="4 5">
    <name type="scientific">Falseniella ignava</name>
    <dbReference type="NCBI Taxonomy" id="137730"/>
    <lineage>
        <taxon>Bacteria</taxon>
        <taxon>Bacillati</taxon>
        <taxon>Bacillota</taxon>
        <taxon>Bacilli</taxon>
        <taxon>Lactobacillales</taxon>
        <taxon>Aerococcaceae</taxon>
        <taxon>Falseniella</taxon>
    </lineage>
</organism>
<dbReference type="AlphaFoldDB" id="A0A2I1JW87"/>
<gene>
    <name evidence="4" type="ORF">CYJ57_06710</name>
</gene>
<evidence type="ECO:0000313" key="4">
    <source>
        <dbReference type="EMBL" id="PKY87664.1"/>
    </source>
</evidence>
<feature type="domain" description="Calcineurin-like phosphoesterase" evidence="3">
    <location>
        <begin position="1"/>
        <end position="159"/>
    </location>
</feature>
<evidence type="ECO:0000313" key="5">
    <source>
        <dbReference type="Proteomes" id="UP000234384"/>
    </source>
</evidence>
<keyword evidence="2" id="KW-0479">Metal-binding</keyword>
<dbReference type="InterPro" id="IPR000979">
    <property type="entry name" value="Phosphodiesterase_MJ0936/Vps29"/>
</dbReference>
<dbReference type="GO" id="GO:0046872">
    <property type="term" value="F:metal ion binding"/>
    <property type="evidence" value="ECO:0007669"/>
    <property type="project" value="UniProtKB-KW"/>
</dbReference>
<dbReference type="NCBIfam" id="TIGR00040">
    <property type="entry name" value="yfcE"/>
    <property type="match status" value="1"/>
</dbReference>
<dbReference type="CDD" id="cd00841">
    <property type="entry name" value="MPP_YfcE"/>
    <property type="match status" value="1"/>
</dbReference>
<comment type="similarity">
    <text evidence="1 2">Belongs to the metallophosphoesterase superfamily. YfcE family.</text>
</comment>
<dbReference type="NCBIfam" id="NF006988">
    <property type="entry name" value="PRK09453.1"/>
    <property type="match status" value="1"/>
</dbReference>
<dbReference type="PANTHER" id="PTHR43165">
    <property type="entry name" value="METALLOPHOSPHOESTERASE"/>
    <property type="match status" value="1"/>
</dbReference>
<dbReference type="PANTHER" id="PTHR43165:SF1">
    <property type="entry name" value="PHOSPHODIESTERASE MJ0936"/>
    <property type="match status" value="1"/>
</dbReference>
<dbReference type="InterPro" id="IPR024654">
    <property type="entry name" value="Calcineurin-like_PHP_lpxH"/>
</dbReference>
<evidence type="ECO:0000259" key="3">
    <source>
        <dbReference type="Pfam" id="PF12850"/>
    </source>
</evidence>
<dbReference type="RefSeq" id="WP_101954635.1">
    <property type="nucleotide sequence ID" value="NZ_PKHE01000021.1"/>
</dbReference>
<dbReference type="EMBL" id="PKHE01000021">
    <property type="protein sequence ID" value="PKY87664.1"/>
    <property type="molecule type" value="Genomic_DNA"/>
</dbReference>
<reference evidence="4 5" key="1">
    <citation type="submission" date="2017-12" db="EMBL/GenBank/DDBJ databases">
        <title>Phylogenetic diversity of female urinary microbiome.</title>
        <authorList>
            <person name="Thomas-White K."/>
            <person name="Wolfe A.J."/>
        </authorList>
    </citation>
    <scope>NUCLEOTIDE SEQUENCE [LARGE SCALE GENOMIC DNA]</scope>
    <source>
        <strain evidence="4 5">UMB0898</strain>
    </source>
</reference>
<protein>
    <recommendedName>
        <fullName evidence="2">Phosphoesterase</fullName>
        <ecNumber evidence="2">3.1.4.-</ecNumber>
    </recommendedName>
</protein>
<dbReference type="OrthoDB" id="9813918at2"/>
<dbReference type="InterPro" id="IPR041802">
    <property type="entry name" value="MPP_YfcE"/>
</dbReference>
<evidence type="ECO:0000256" key="1">
    <source>
        <dbReference type="ARBA" id="ARBA00008950"/>
    </source>
</evidence>
<sequence>MKIGVLSDTHGSYIQTKKALEALGDCDYLPHLGDVLYHGPRNPVYATYEPAKLAEFLVGRDITFIKGNCDADVDSMVTKQDLSNKEALLRWGDVVIYAVHGYEETLEERLDRAKSLGANTVLFGHSHIKSIDQIDGLTVINPGSTTLPKDGSCSCALYENSQWSLISLSDAE</sequence>
<name>A0A2I1JW87_9LACT</name>
<proteinExistence type="inferred from homology"/>
<dbReference type="Proteomes" id="UP000234384">
    <property type="component" value="Unassembled WGS sequence"/>
</dbReference>
<dbReference type="EC" id="3.1.4.-" evidence="2"/>
<dbReference type="Gene3D" id="3.60.21.10">
    <property type="match status" value="1"/>
</dbReference>
<comment type="cofactor">
    <cofactor evidence="2">
        <name>a divalent metal cation</name>
        <dbReference type="ChEBI" id="CHEBI:60240"/>
    </cofactor>
</comment>